<protein>
    <recommendedName>
        <fullName evidence="1">HTH cro/C1-type domain-containing protein</fullName>
    </recommendedName>
</protein>
<dbReference type="Proteomes" id="UP000184420">
    <property type="component" value="Unassembled WGS sequence"/>
</dbReference>
<accession>A0A1M7A4E3</accession>
<dbReference type="STRING" id="1419482.SAMN05444266_103123"/>
<evidence type="ECO:0000259" key="1">
    <source>
        <dbReference type="PROSITE" id="PS50943"/>
    </source>
</evidence>
<keyword evidence="3" id="KW-1185">Reference proteome</keyword>
<reference evidence="2 3" key="1">
    <citation type="submission" date="2016-11" db="EMBL/GenBank/DDBJ databases">
        <authorList>
            <person name="Jaros S."/>
            <person name="Januszkiewicz K."/>
            <person name="Wedrychowicz H."/>
        </authorList>
    </citation>
    <scope>NUCLEOTIDE SEQUENCE [LARGE SCALE GENOMIC DNA]</scope>
    <source>
        <strain evidence="2 3">DSM 27406</strain>
    </source>
</reference>
<feature type="domain" description="HTH cro/C1-type" evidence="1">
    <location>
        <begin position="14"/>
        <end position="27"/>
    </location>
</feature>
<organism evidence="2 3">
    <name type="scientific">Chitinophaga jiangningensis</name>
    <dbReference type="NCBI Taxonomy" id="1419482"/>
    <lineage>
        <taxon>Bacteria</taxon>
        <taxon>Pseudomonadati</taxon>
        <taxon>Bacteroidota</taxon>
        <taxon>Chitinophagia</taxon>
        <taxon>Chitinophagales</taxon>
        <taxon>Chitinophagaceae</taxon>
        <taxon>Chitinophaga</taxon>
    </lineage>
</organism>
<dbReference type="PROSITE" id="PS50943">
    <property type="entry name" value="HTH_CROC1"/>
    <property type="match status" value="1"/>
</dbReference>
<name>A0A1M7A4E3_9BACT</name>
<proteinExistence type="predicted"/>
<evidence type="ECO:0000313" key="3">
    <source>
        <dbReference type="Proteomes" id="UP000184420"/>
    </source>
</evidence>
<sequence length="63" mass="7192">MILKVAQPPEEGNKKIAEVLDTSVDYLIFGSFADKASEALHDADNIRYLKRLKRCQLKTKMHC</sequence>
<dbReference type="InterPro" id="IPR001387">
    <property type="entry name" value="Cro/C1-type_HTH"/>
</dbReference>
<gene>
    <name evidence="2" type="ORF">SAMN05444266_103123</name>
</gene>
<dbReference type="AlphaFoldDB" id="A0A1M7A4E3"/>
<dbReference type="EMBL" id="FRBL01000003">
    <property type="protein sequence ID" value="SHL37621.1"/>
    <property type="molecule type" value="Genomic_DNA"/>
</dbReference>
<evidence type="ECO:0000313" key="2">
    <source>
        <dbReference type="EMBL" id="SHL37621.1"/>
    </source>
</evidence>